<comment type="similarity">
    <text evidence="1">Belongs to the peptidase S49 family.</text>
</comment>
<dbReference type="InterPro" id="IPR004635">
    <property type="entry name" value="Pept_S49_SppA"/>
</dbReference>
<dbReference type="GO" id="GO:0006508">
    <property type="term" value="P:proteolysis"/>
    <property type="evidence" value="ECO:0007669"/>
    <property type="project" value="UniProtKB-KW"/>
</dbReference>
<dbReference type="AlphaFoldDB" id="A0A5J4JI04"/>
<name>A0A5J4JI04_9BACI</name>
<keyword evidence="7" id="KW-1185">Reference proteome</keyword>
<gene>
    <name evidence="6" type="primary">sppA</name>
    <name evidence="6" type="ORF">BpJC7_30560</name>
</gene>
<evidence type="ECO:0000256" key="2">
    <source>
        <dbReference type="ARBA" id="ARBA00022670"/>
    </source>
</evidence>
<dbReference type="NCBIfam" id="TIGR00706">
    <property type="entry name" value="SppA_dom"/>
    <property type="match status" value="1"/>
</dbReference>
<evidence type="ECO:0000256" key="1">
    <source>
        <dbReference type="ARBA" id="ARBA00008683"/>
    </source>
</evidence>
<dbReference type="EMBL" id="BKZQ01000066">
    <property type="protein sequence ID" value="GER71753.1"/>
    <property type="molecule type" value="Genomic_DNA"/>
</dbReference>
<comment type="caution">
    <text evidence="6">The sequence shown here is derived from an EMBL/GenBank/DDBJ whole genome shotgun (WGS) entry which is preliminary data.</text>
</comment>
<protein>
    <submittedName>
        <fullName evidence="6">Signal peptide peptidase SppA</fullName>
    </submittedName>
</protein>
<evidence type="ECO:0000256" key="4">
    <source>
        <dbReference type="ARBA" id="ARBA00022825"/>
    </source>
</evidence>
<dbReference type="CDD" id="cd07023">
    <property type="entry name" value="S49_Sppa_N_C"/>
    <property type="match status" value="1"/>
</dbReference>
<dbReference type="GO" id="GO:0008236">
    <property type="term" value="F:serine-type peptidase activity"/>
    <property type="evidence" value="ECO:0007669"/>
    <property type="project" value="UniProtKB-KW"/>
</dbReference>
<dbReference type="PANTHER" id="PTHR42987">
    <property type="entry name" value="PEPTIDASE S49"/>
    <property type="match status" value="1"/>
</dbReference>
<keyword evidence="2" id="KW-0645">Protease</keyword>
<dbReference type="RefSeq" id="WP_151681927.1">
    <property type="nucleotide sequence ID" value="NZ_BKZP01000013.1"/>
</dbReference>
<dbReference type="InterPro" id="IPR029045">
    <property type="entry name" value="ClpP/crotonase-like_dom_sf"/>
</dbReference>
<reference evidence="6 7" key="1">
    <citation type="submission" date="2019-09" db="EMBL/GenBank/DDBJ databases">
        <title>Draft genome sequence of Bacillus sp. JC-7.</title>
        <authorList>
            <person name="Tanaka N."/>
            <person name="Shiwa Y."/>
            <person name="Fujita N."/>
            <person name="Tanasupawat S."/>
        </authorList>
    </citation>
    <scope>NUCLEOTIDE SEQUENCE [LARGE SCALE GENOMIC DNA]</scope>
    <source>
        <strain evidence="6 7">JC-7</strain>
    </source>
</reference>
<dbReference type="SUPFAM" id="SSF52096">
    <property type="entry name" value="ClpP/crotonase"/>
    <property type="match status" value="1"/>
</dbReference>
<keyword evidence="3" id="KW-0378">Hydrolase</keyword>
<evidence type="ECO:0000256" key="3">
    <source>
        <dbReference type="ARBA" id="ARBA00022801"/>
    </source>
</evidence>
<evidence type="ECO:0000313" key="7">
    <source>
        <dbReference type="Proteomes" id="UP000391919"/>
    </source>
</evidence>
<proteinExistence type="inferred from homology"/>
<organism evidence="6 7">
    <name type="scientific">Weizmannia acidilactici</name>
    <dbReference type="NCBI Taxonomy" id="2607726"/>
    <lineage>
        <taxon>Bacteria</taxon>
        <taxon>Bacillati</taxon>
        <taxon>Bacillota</taxon>
        <taxon>Bacilli</taxon>
        <taxon>Bacillales</taxon>
        <taxon>Bacillaceae</taxon>
        <taxon>Heyndrickxia</taxon>
    </lineage>
</organism>
<dbReference type="Proteomes" id="UP000391919">
    <property type="component" value="Unassembled WGS sequence"/>
</dbReference>
<evidence type="ECO:0000313" key="6">
    <source>
        <dbReference type="EMBL" id="GER71753.1"/>
    </source>
</evidence>
<sequence length="336" mass="36547">MNKKRWGALAVAGGLFVVSVIVNFASMAVTTDFSNLFKDAFTSSDVSENVLQDGDGAKKIAVLDVNGTIQDTGASPSLLDNGEYNHQGFLEELDKAKNDSQIKGIILHINSPGGGVAESAEIHHRLMQIKNETKKPIYVSMGPTCASGAYYISTPADKIFASPETLTGSLGVIMESVNYGNLAKKLGIDFPVIKSGQYKDIMSPYRDMTKNEKEMLQKMVNNSYEGFVDVISKGRGIPKSEVRKIADGRVYDGRQAMKLHLIDQYGYLDDTISAMKKTLHISNAQVVEYETSAGLDSLLSASAQKILGKEAEATGLLHLLSQSDAPRLMYLYSRAE</sequence>
<feature type="domain" description="Peptidase S49" evidence="5">
    <location>
        <begin position="131"/>
        <end position="279"/>
    </location>
</feature>
<dbReference type="InterPro" id="IPR002142">
    <property type="entry name" value="Peptidase_S49"/>
</dbReference>
<dbReference type="Pfam" id="PF01343">
    <property type="entry name" value="Peptidase_S49"/>
    <property type="match status" value="1"/>
</dbReference>
<dbReference type="PANTHER" id="PTHR42987:SF7">
    <property type="entry name" value="SIGNAL PEPTIDE PEPTIDASE SPPA-RELATED"/>
    <property type="match status" value="1"/>
</dbReference>
<keyword evidence="4" id="KW-0720">Serine protease</keyword>
<dbReference type="Gene3D" id="3.90.226.10">
    <property type="entry name" value="2-enoyl-CoA Hydratase, Chain A, domain 1"/>
    <property type="match status" value="2"/>
</dbReference>
<dbReference type="InterPro" id="IPR047272">
    <property type="entry name" value="S49_SppA_C"/>
</dbReference>
<evidence type="ECO:0000259" key="5">
    <source>
        <dbReference type="Pfam" id="PF01343"/>
    </source>
</evidence>
<accession>A0A5J4JI04</accession>